<dbReference type="AlphaFoldDB" id="A0A931BYV7"/>
<dbReference type="PANTHER" id="PTHR47561">
    <property type="entry name" value="POLYSACCHARIDE DEACETYLASE FAMILY PROTEIN (AFU_ORTHOLOGUE AFUA_6G05030)"/>
    <property type="match status" value="1"/>
</dbReference>
<evidence type="ECO:0000259" key="5">
    <source>
        <dbReference type="PROSITE" id="PS51677"/>
    </source>
</evidence>
<feature type="domain" description="NodB homology" evidence="5">
    <location>
        <begin position="50"/>
        <end position="291"/>
    </location>
</feature>
<keyword evidence="7" id="KW-1185">Reference proteome</keyword>
<dbReference type="CDD" id="cd10938">
    <property type="entry name" value="CE4_HpPgdA_like"/>
    <property type="match status" value="1"/>
</dbReference>
<dbReference type="InterPro" id="IPR002509">
    <property type="entry name" value="NODB_dom"/>
</dbReference>
<evidence type="ECO:0000256" key="4">
    <source>
        <dbReference type="ARBA" id="ARBA00032976"/>
    </source>
</evidence>
<evidence type="ECO:0000313" key="6">
    <source>
        <dbReference type="EMBL" id="MBF9235337.1"/>
    </source>
</evidence>
<gene>
    <name evidence="6" type="ORF">I2H38_18355</name>
</gene>
<comment type="function">
    <text evidence="1">Is involved in generating a small heat-stable compound (Nod), an acylated oligomer of N-acetylglucosamine, that stimulates mitosis in various plant protoplasts.</text>
</comment>
<dbReference type="InterPro" id="IPR037950">
    <property type="entry name" value="PgdA-like"/>
</dbReference>
<accession>A0A931BYV7</accession>
<dbReference type="PANTHER" id="PTHR47561:SF1">
    <property type="entry name" value="POLYSACCHARIDE DEACETYLASE FAMILY PROTEIN (AFU_ORTHOLOGUE AFUA_6G05030)"/>
    <property type="match status" value="1"/>
</dbReference>
<protein>
    <recommendedName>
        <fullName evidence="3">Chitooligosaccharide deacetylase</fullName>
    </recommendedName>
    <alternativeName>
        <fullName evidence="4">Nodulation protein B</fullName>
    </alternativeName>
</protein>
<dbReference type="RefSeq" id="WP_196273387.1">
    <property type="nucleotide sequence ID" value="NZ_JADQDO010000012.1"/>
</dbReference>
<evidence type="ECO:0000256" key="1">
    <source>
        <dbReference type="ARBA" id="ARBA00003236"/>
    </source>
</evidence>
<evidence type="ECO:0000256" key="2">
    <source>
        <dbReference type="ARBA" id="ARBA00010973"/>
    </source>
</evidence>
<dbReference type="GO" id="GO:0016810">
    <property type="term" value="F:hydrolase activity, acting on carbon-nitrogen (but not peptide) bonds"/>
    <property type="evidence" value="ECO:0007669"/>
    <property type="project" value="InterPro"/>
</dbReference>
<dbReference type="SUPFAM" id="SSF88713">
    <property type="entry name" value="Glycoside hydrolase/deacetylase"/>
    <property type="match status" value="1"/>
</dbReference>
<dbReference type="PROSITE" id="PS51677">
    <property type="entry name" value="NODB"/>
    <property type="match status" value="1"/>
</dbReference>
<comment type="caution">
    <text evidence="6">The sequence shown here is derived from an EMBL/GenBank/DDBJ whole genome shotgun (WGS) entry which is preliminary data.</text>
</comment>
<dbReference type="GO" id="GO:0005975">
    <property type="term" value="P:carbohydrate metabolic process"/>
    <property type="evidence" value="ECO:0007669"/>
    <property type="project" value="InterPro"/>
</dbReference>
<proteinExistence type="inferred from homology"/>
<dbReference type="Pfam" id="PF01522">
    <property type="entry name" value="Polysacc_deac_1"/>
    <property type="match status" value="1"/>
</dbReference>
<dbReference type="EMBL" id="JADQDO010000012">
    <property type="protein sequence ID" value="MBF9235337.1"/>
    <property type="molecule type" value="Genomic_DNA"/>
</dbReference>
<sequence>MQTLVPRPANLAPLAPEFPWPDSKKTVLFTGFDVDAESVWIGMDRKNTDRLVTMSYGGYEARVGVPKLLEVLSRHEVKATFFVTGWTVEAHPAMCEAILADGHEIGHHGYLHLRPEPGNMDVMIEEVDRGLEALKRVLGVTPRGYRAPGGESYTELLELLVSRGIQYSSSWRDDIRPYRHVLPGGAGPIEIPVNFSFDDWNFGMTHRTGSRALFGREDVLNIWKDEFDQTREWGGVTTMVMHPQVSGRPMRIRILDQFLTYVRAYDDVWIATGAEIAEHFATHEAAGQKTCDVE</sequence>
<evidence type="ECO:0000313" key="7">
    <source>
        <dbReference type="Proteomes" id="UP000599312"/>
    </source>
</evidence>
<organism evidence="6 7">
    <name type="scientific">Microvirga alba</name>
    <dbReference type="NCBI Taxonomy" id="2791025"/>
    <lineage>
        <taxon>Bacteria</taxon>
        <taxon>Pseudomonadati</taxon>
        <taxon>Pseudomonadota</taxon>
        <taxon>Alphaproteobacteria</taxon>
        <taxon>Hyphomicrobiales</taxon>
        <taxon>Methylobacteriaceae</taxon>
        <taxon>Microvirga</taxon>
    </lineage>
</organism>
<evidence type="ECO:0000256" key="3">
    <source>
        <dbReference type="ARBA" id="ARBA00020071"/>
    </source>
</evidence>
<name>A0A931BYV7_9HYPH</name>
<comment type="similarity">
    <text evidence="2">Belongs to the polysaccharide deacetylase family.</text>
</comment>
<reference evidence="6" key="1">
    <citation type="submission" date="2020-11" db="EMBL/GenBank/DDBJ databases">
        <authorList>
            <person name="Kim M.K."/>
        </authorList>
    </citation>
    <scope>NUCLEOTIDE SEQUENCE</scope>
    <source>
        <strain evidence="6">BT350</strain>
    </source>
</reference>
<dbReference type="InterPro" id="IPR011330">
    <property type="entry name" value="Glyco_hydro/deAcase_b/a-brl"/>
</dbReference>
<dbReference type="Proteomes" id="UP000599312">
    <property type="component" value="Unassembled WGS sequence"/>
</dbReference>
<dbReference type="Gene3D" id="3.20.20.370">
    <property type="entry name" value="Glycoside hydrolase/deacetylase"/>
    <property type="match status" value="1"/>
</dbReference>